<feature type="transmembrane region" description="Helical" evidence="1">
    <location>
        <begin position="30"/>
        <end position="54"/>
    </location>
</feature>
<organism evidence="3 4">
    <name type="scientific">Lysobacter cavernae</name>
    <dbReference type="NCBI Taxonomy" id="1685901"/>
    <lineage>
        <taxon>Bacteria</taxon>
        <taxon>Pseudomonadati</taxon>
        <taxon>Pseudomonadota</taxon>
        <taxon>Gammaproteobacteria</taxon>
        <taxon>Lysobacterales</taxon>
        <taxon>Lysobacteraceae</taxon>
        <taxon>Lysobacter</taxon>
    </lineage>
</organism>
<keyword evidence="4" id="KW-1185">Reference proteome</keyword>
<proteinExistence type="predicted"/>
<sequence>MTHLLISPLTWSLLLALLLCLTWRRLGKPLRVAGIVLEVVLLLLCTPLGANALVRYVESRTPAQALCAADASRMPIVLLSAGYDWDPAVNDDYVALAPESWRRLRGAIALWQRNPGSELVIAGGGPFATKESTVLARLAQDWGVPTAALRTETGSTTTWESAFALRGTLPTHVRLVSSALHLPRALVAFRAAGFEACAYPNDSDYQPPGSWGYYLPQSSSLSKAELALHELAGTTVYAWRARREARHEAAVP</sequence>
<dbReference type="Proteomes" id="UP001595740">
    <property type="component" value="Unassembled WGS sequence"/>
</dbReference>
<evidence type="ECO:0000259" key="2">
    <source>
        <dbReference type="Pfam" id="PF02698"/>
    </source>
</evidence>
<dbReference type="InterPro" id="IPR051599">
    <property type="entry name" value="Cell_Envelope_Assoc"/>
</dbReference>
<accession>A0ABV7RPH6</accession>
<evidence type="ECO:0000313" key="3">
    <source>
        <dbReference type="EMBL" id="MFC3549815.1"/>
    </source>
</evidence>
<evidence type="ECO:0000256" key="1">
    <source>
        <dbReference type="SAM" id="Phobius"/>
    </source>
</evidence>
<keyword evidence="1" id="KW-1133">Transmembrane helix</keyword>
<keyword evidence="1" id="KW-0472">Membrane</keyword>
<feature type="domain" description="DUF218" evidence="2">
    <location>
        <begin position="76"/>
        <end position="233"/>
    </location>
</feature>
<dbReference type="Pfam" id="PF02698">
    <property type="entry name" value="DUF218"/>
    <property type="match status" value="1"/>
</dbReference>
<protein>
    <submittedName>
        <fullName evidence="3">YdcF family protein</fullName>
    </submittedName>
</protein>
<dbReference type="RefSeq" id="WP_386757109.1">
    <property type="nucleotide sequence ID" value="NZ_JBHRXK010000001.1"/>
</dbReference>
<comment type="caution">
    <text evidence="3">The sequence shown here is derived from an EMBL/GenBank/DDBJ whole genome shotgun (WGS) entry which is preliminary data.</text>
</comment>
<dbReference type="PANTHER" id="PTHR30336:SF4">
    <property type="entry name" value="ENVELOPE BIOGENESIS FACTOR ELYC"/>
    <property type="match status" value="1"/>
</dbReference>
<keyword evidence="1" id="KW-0812">Transmembrane</keyword>
<reference evidence="4" key="1">
    <citation type="journal article" date="2019" name="Int. J. Syst. Evol. Microbiol.">
        <title>The Global Catalogue of Microorganisms (GCM) 10K type strain sequencing project: providing services to taxonomists for standard genome sequencing and annotation.</title>
        <authorList>
            <consortium name="The Broad Institute Genomics Platform"/>
            <consortium name="The Broad Institute Genome Sequencing Center for Infectious Disease"/>
            <person name="Wu L."/>
            <person name="Ma J."/>
        </authorList>
    </citation>
    <scope>NUCLEOTIDE SEQUENCE [LARGE SCALE GENOMIC DNA]</scope>
    <source>
        <strain evidence="4">KCTC 42875</strain>
    </source>
</reference>
<dbReference type="InterPro" id="IPR003848">
    <property type="entry name" value="DUF218"/>
</dbReference>
<dbReference type="EMBL" id="JBHRXK010000001">
    <property type="protein sequence ID" value="MFC3549815.1"/>
    <property type="molecule type" value="Genomic_DNA"/>
</dbReference>
<dbReference type="PANTHER" id="PTHR30336">
    <property type="entry name" value="INNER MEMBRANE PROTEIN, PROBABLE PERMEASE"/>
    <property type="match status" value="1"/>
</dbReference>
<evidence type="ECO:0000313" key="4">
    <source>
        <dbReference type="Proteomes" id="UP001595740"/>
    </source>
</evidence>
<name>A0ABV7RPH6_9GAMM</name>
<dbReference type="CDD" id="cd06259">
    <property type="entry name" value="YdcF-like"/>
    <property type="match status" value="1"/>
</dbReference>
<gene>
    <name evidence="3" type="ORF">ACFOLC_02175</name>
</gene>